<keyword evidence="1" id="KW-0808">Transferase</keyword>
<proteinExistence type="predicted"/>
<accession>A0ABP8PGI8</accession>
<dbReference type="RefSeq" id="WP_345458456.1">
    <property type="nucleotide sequence ID" value="NZ_BAABHF010000010.1"/>
</dbReference>
<evidence type="ECO:0000313" key="2">
    <source>
        <dbReference type="Proteomes" id="UP001500503"/>
    </source>
</evidence>
<comment type="caution">
    <text evidence="1">The sequence shown here is derived from an EMBL/GenBank/DDBJ whole genome shotgun (WGS) entry which is preliminary data.</text>
</comment>
<name>A0ABP8PGI8_9ACTN</name>
<dbReference type="InterPro" id="IPR029063">
    <property type="entry name" value="SAM-dependent_MTases_sf"/>
</dbReference>
<dbReference type="Pfam" id="PF04672">
    <property type="entry name" value="Methyltransf_19"/>
    <property type="match status" value="1"/>
</dbReference>
<organism evidence="1 2">
    <name type="scientific">Actinoallomurus oryzae</name>
    <dbReference type="NCBI Taxonomy" id="502180"/>
    <lineage>
        <taxon>Bacteria</taxon>
        <taxon>Bacillati</taxon>
        <taxon>Actinomycetota</taxon>
        <taxon>Actinomycetes</taxon>
        <taxon>Streptosporangiales</taxon>
        <taxon>Thermomonosporaceae</taxon>
        <taxon>Actinoallomurus</taxon>
    </lineage>
</organism>
<keyword evidence="1" id="KW-0489">Methyltransferase</keyword>
<dbReference type="PIRSF" id="PIRSF017393">
    <property type="entry name" value="MTase_SAV2177"/>
    <property type="match status" value="1"/>
</dbReference>
<keyword evidence="2" id="KW-1185">Reference proteome</keyword>
<dbReference type="Proteomes" id="UP001500503">
    <property type="component" value="Unassembled WGS sequence"/>
</dbReference>
<dbReference type="SUPFAM" id="SSF53335">
    <property type="entry name" value="S-adenosyl-L-methionine-dependent methyltransferases"/>
    <property type="match status" value="1"/>
</dbReference>
<dbReference type="Gene3D" id="3.40.50.150">
    <property type="entry name" value="Vaccinia Virus protein VP39"/>
    <property type="match status" value="1"/>
</dbReference>
<reference evidence="2" key="1">
    <citation type="journal article" date="2019" name="Int. J. Syst. Evol. Microbiol.">
        <title>The Global Catalogue of Microorganisms (GCM) 10K type strain sequencing project: providing services to taxonomists for standard genome sequencing and annotation.</title>
        <authorList>
            <consortium name="The Broad Institute Genomics Platform"/>
            <consortium name="The Broad Institute Genome Sequencing Center for Infectious Disease"/>
            <person name="Wu L."/>
            <person name="Ma J."/>
        </authorList>
    </citation>
    <scope>NUCLEOTIDE SEQUENCE [LARGE SCALE GENOMIC DNA]</scope>
    <source>
        <strain evidence="2">JCM 17933</strain>
    </source>
</reference>
<sequence length="273" mass="30020">MERQGNDPSADSPVRALAMDRPHSARVWNYWLGGKDCYQVDRELGDKVARLVPGIVESARADRDFLNRAVHHLAEQKGIRQYLDIGTGLPTMENTHEVAQRIAPESRIVYVDHDPMVLSHARALLTSAPEGATDYIDADLREPEKILAAAAKTLDFDKPIALMLLAVVHLIVDDDEAYGLVRRLMAALPPGSHLVLTHACTDAPTTRTAVQAYNESAIPTEIKGRSKSEIAAFFESLTLIPPGIVPCPDWHPTPTPQRTPHEVMTYCGVATKP</sequence>
<dbReference type="InterPro" id="IPR006764">
    <property type="entry name" value="SAM_dep_MeTrfase_SAV2177_type"/>
</dbReference>
<dbReference type="GO" id="GO:0032259">
    <property type="term" value="P:methylation"/>
    <property type="evidence" value="ECO:0007669"/>
    <property type="project" value="UniProtKB-KW"/>
</dbReference>
<dbReference type="GO" id="GO:0008168">
    <property type="term" value="F:methyltransferase activity"/>
    <property type="evidence" value="ECO:0007669"/>
    <property type="project" value="UniProtKB-KW"/>
</dbReference>
<evidence type="ECO:0000313" key="1">
    <source>
        <dbReference type="EMBL" id="GAA4486269.1"/>
    </source>
</evidence>
<protein>
    <submittedName>
        <fullName evidence="1">SAM-dependent methyltransferase</fullName>
    </submittedName>
</protein>
<dbReference type="EMBL" id="BAABHF010000010">
    <property type="protein sequence ID" value="GAA4486269.1"/>
    <property type="molecule type" value="Genomic_DNA"/>
</dbReference>
<gene>
    <name evidence="1" type="ORF">GCM10023191_012060</name>
</gene>